<dbReference type="InterPro" id="IPR011146">
    <property type="entry name" value="HIT-like"/>
</dbReference>
<comment type="caution">
    <text evidence="6">The sequence shown here is derived from an EMBL/GenBank/DDBJ whole genome shotgun (WGS) entry which is preliminary data.</text>
</comment>
<evidence type="ECO:0000313" key="7">
    <source>
        <dbReference type="Proteomes" id="UP001209570"/>
    </source>
</evidence>
<name>A0AAD5LEI3_PYTIN</name>
<evidence type="ECO:0000313" key="6">
    <source>
        <dbReference type="EMBL" id="KAJ0398179.1"/>
    </source>
</evidence>
<dbReference type="GO" id="GO:0016787">
    <property type="term" value="F:hydrolase activity"/>
    <property type="evidence" value="ECO:0007669"/>
    <property type="project" value="UniProtKB-KW"/>
</dbReference>
<evidence type="ECO:0000256" key="1">
    <source>
        <dbReference type="ARBA" id="ARBA00022741"/>
    </source>
</evidence>
<organism evidence="6 7">
    <name type="scientific">Pythium insidiosum</name>
    <name type="common">Pythiosis disease agent</name>
    <dbReference type="NCBI Taxonomy" id="114742"/>
    <lineage>
        <taxon>Eukaryota</taxon>
        <taxon>Sar</taxon>
        <taxon>Stramenopiles</taxon>
        <taxon>Oomycota</taxon>
        <taxon>Peronosporomycetes</taxon>
        <taxon>Pythiales</taxon>
        <taxon>Pythiaceae</taxon>
        <taxon>Pythium</taxon>
    </lineage>
</organism>
<accession>A0AAD5LEI3</accession>
<evidence type="ECO:0000259" key="5">
    <source>
        <dbReference type="PROSITE" id="PS51084"/>
    </source>
</evidence>
<keyword evidence="2" id="KW-0378">Hydrolase</keyword>
<dbReference type="GO" id="GO:0000166">
    <property type="term" value="F:nucleotide binding"/>
    <property type="evidence" value="ECO:0007669"/>
    <property type="project" value="UniProtKB-KW"/>
</dbReference>
<evidence type="ECO:0000256" key="2">
    <source>
        <dbReference type="ARBA" id="ARBA00022801"/>
    </source>
</evidence>
<feature type="compositionally biased region" description="Polar residues" evidence="4">
    <location>
        <begin position="97"/>
        <end position="108"/>
    </location>
</feature>
<dbReference type="SUPFAM" id="SSF54197">
    <property type="entry name" value="HIT-like"/>
    <property type="match status" value="1"/>
</dbReference>
<sequence>MPFRSCTDDREATSPSRRPGLRRRLGLGLGRASAKRSDDWPPPSLSAPTSPACSDGASKQEAKRQSDSLTDSDSPEGSPARSSSSATAGRKRRASSVDSTGSDQTSISLSRKGVSYGADGSIVCCRFCDILRTGDAEFVYEDNDIAVFRPLYPVADSHVLVVPRCHIRNIKMLTEDHVALLQRMRAVAERVLTRHHEPASTSSCTFAFHSPPFNSIDHVHMHAFRKNERSFGCIGSIKYRTATWWCRSFDEVVARLARAARGPHSAPRRLIHSAPPPATACVTSR</sequence>
<feature type="compositionally biased region" description="Low complexity" evidence="4">
    <location>
        <begin position="75"/>
        <end position="88"/>
    </location>
</feature>
<dbReference type="PANTHER" id="PTHR12486:SF5">
    <property type="entry name" value="ADENOSINE 5'-MONOPHOSPHORAMIDASE HINT3"/>
    <property type="match status" value="1"/>
</dbReference>
<dbReference type="Pfam" id="PF11969">
    <property type="entry name" value="DcpS_C"/>
    <property type="match status" value="1"/>
</dbReference>
<reference evidence="6" key="1">
    <citation type="submission" date="2021-12" db="EMBL/GenBank/DDBJ databases">
        <title>Prjna785345.</title>
        <authorList>
            <person name="Rujirawat T."/>
            <person name="Krajaejun T."/>
        </authorList>
    </citation>
    <scope>NUCLEOTIDE SEQUENCE</scope>
    <source>
        <strain evidence="6">Pi057C3</strain>
    </source>
</reference>
<dbReference type="PROSITE" id="PS51084">
    <property type="entry name" value="HIT_2"/>
    <property type="match status" value="1"/>
</dbReference>
<dbReference type="Proteomes" id="UP001209570">
    <property type="component" value="Unassembled WGS sequence"/>
</dbReference>
<feature type="short sequence motif" description="Histidine triad motif" evidence="3">
    <location>
        <begin position="218"/>
        <end position="222"/>
    </location>
</feature>
<gene>
    <name evidence="6" type="ORF">P43SY_000548</name>
</gene>
<dbReference type="AlphaFoldDB" id="A0AAD5LEI3"/>
<proteinExistence type="predicted"/>
<dbReference type="PANTHER" id="PTHR12486">
    <property type="entry name" value="APRATAXIN-RELATED"/>
    <property type="match status" value="1"/>
</dbReference>
<keyword evidence="1" id="KW-0547">Nucleotide-binding</keyword>
<feature type="region of interest" description="Disordered" evidence="4">
    <location>
        <begin position="1"/>
        <end position="108"/>
    </location>
</feature>
<evidence type="ECO:0000256" key="4">
    <source>
        <dbReference type="SAM" id="MobiDB-lite"/>
    </source>
</evidence>
<keyword evidence="7" id="KW-1185">Reference proteome</keyword>
<protein>
    <recommendedName>
        <fullName evidence="5">HIT domain-containing protein</fullName>
    </recommendedName>
</protein>
<feature type="compositionally biased region" description="Basic and acidic residues" evidence="4">
    <location>
        <begin position="1"/>
        <end position="12"/>
    </location>
</feature>
<evidence type="ECO:0000256" key="3">
    <source>
        <dbReference type="PROSITE-ProRule" id="PRU00464"/>
    </source>
</evidence>
<feature type="region of interest" description="Disordered" evidence="4">
    <location>
        <begin position="264"/>
        <end position="285"/>
    </location>
</feature>
<feature type="domain" description="HIT" evidence="5">
    <location>
        <begin position="126"/>
        <end position="239"/>
    </location>
</feature>
<dbReference type="InterPro" id="IPR036265">
    <property type="entry name" value="HIT-like_sf"/>
</dbReference>
<dbReference type="EMBL" id="JAKCXM010000225">
    <property type="protein sequence ID" value="KAJ0398179.1"/>
    <property type="molecule type" value="Genomic_DNA"/>
</dbReference>
<dbReference type="Gene3D" id="3.30.428.10">
    <property type="entry name" value="HIT-like"/>
    <property type="match status" value="1"/>
</dbReference>